<dbReference type="EMBL" id="JAWDJW010000028">
    <property type="protein sequence ID" value="KAK3081962.1"/>
    <property type="molecule type" value="Genomic_DNA"/>
</dbReference>
<keyword evidence="2" id="KW-1185">Reference proteome</keyword>
<name>A0ACC3DZ66_9PEZI</name>
<evidence type="ECO:0000313" key="1">
    <source>
        <dbReference type="EMBL" id="KAK3081962.1"/>
    </source>
</evidence>
<comment type="caution">
    <text evidence="1">The sequence shown here is derived from an EMBL/GenBank/DDBJ whole genome shotgun (WGS) entry which is preliminary data.</text>
</comment>
<proteinExistence type="predicted"/>
<sequence length="358" mass="39608">MGGTTRGYLIHERLWGHCQHIIMRVVLGQEKDSKAKTRTPGTIEAFLLLTEWHPRALHFPPPNDGWDSDLLLTAADERDEPREDLTTPARGRWLEDVINPAKRSDRMSWMLVGCAMSLAYELGVFDDPNKGEEKARLAGLQAVVERRRTESGPSLSGVQAEEITIDSTDYGFIQEVVDGSLKILQTAITLAENNVLLYSPVRTFLSITTASIFLLKGLSLGVGATKLRTSLDTVTGVISALRSSALDDIHLGSRYAILLELHVARLKESFVPSRRPPNFATRPPSMEHRQASDMDEENALPSAGGMASMMELDGQTDQVEDWLTLPFDPSLVPFVPGDTHGFSWLGDGTLDFIWNLEV</sequence>
<gene>
    <name evidence="1" type="ORF">LTS18_010120</name>
</gene>
<accession>A0ACC3DZ66</accession>
<evidence type="ECO:0000313" key="2">
    <source>
        <dbReference type="Proteomes" id="UP001186974"/>
    </source>
</evidence>
<protein>
    <submittedName>
        <fullName evidence="1">Uncharacterized protein</fullName>
    </submittedName>
</protein>
<dbReference type="Proteomes" id="UP001186974">
    <property type="component" value="Unassembled WGS sequence"/>
</dbReference>
<reference evidence="1" key="1">
    <citation type="submission" date="2024-09" db="EMBL/GenBank/DDBJ databases">
        <title>Black Yeasts Isolated from many extreme environments.</title>
        <authorList>
            <person name="Coleine C."/>
            <person name="Stajich J.E."/>
            <person name="Selbmann L."/>
        </authorList>
    </citation>
    <scope>NUCLEOTIDE SEQUENCE</scope>
    <source>
        <strain evidence="1">CCFEE 5737</strain>
    </source>
</reference>
<organism evidence="1 2">
    <name type="scientific">Coniosporium uncinatum</name>
    <dbReference type="NCBI Taxonomy" id="93489"/>
    <lineage>
        <taxon>Eukaryota</taxon>
        <taxon>Fungi</taxon>
        <taxon>Dikarya</taxon>
        <taxon>Ascomycota</taxon>
        <taxon>Pezizomycotina</taxon>
        <taxon>Dothideomycetes</taxon>
        <taxon>Dothideomycetes incertae sedis</taxon>
        <taxon>Coniosporium</taxon>
    </lineage>
</organism>